<feature type="compositionally biased region" description="Low complexity" evidence="6">
    <location>
        <begin position="549"/>
        <end position="564"/>
    </location>
</feature>
<sequence length="576" mass="63303">MLLRPACRALGASSPLRAALALRRPLERGLHSYQIARAATATASDPSIATTKRSAAEAPPFVASLLLSKETQITTLPNGLRIASQDAPGHFVAVGVYVDAGTRYESDEMTGCSHVLDRTSFKSTQKYTTEELVQQLESLGGNVVAHSSREAIMYQGAVFRHDLDKMVEIFGEVIRRPRLNPEEMDDTRQTTLYEIQDLSVRPDMMLPEYVHATAFRREDNSPDTLGRPLLCPVSSLETMTPALLHRYREIWYTPERIVVAGIGMDHQMLVDLAKREFGDMPPVTSEIKAAQAALTKPARYVGGIDIIDTKDQPPSANPDDRPLTHIYIAFEALSMSDPDIYALATLTSLMGGGGSFSAGGPGKGMYTRLYTQVLNRYHWVESCNMVNFSYLDAGLFGIQAAVPPSPEAHAQIIPILCDQLLRMTTEIGPQELSRAKNQLKSSLLMSLESKVVELEDVGRQVMVHGKRLGVQEMCARIEALTAEDLKRVARRVILGHDVPSPLDYGDAAQKPWVRTGDGRATVVVQGPIFEGDAMLEMEKHLRDWRMGKNNNSDNPAAAASSTASGGRKWGMGRFKL</sequence>
<evidence type="ECO:0000256" key="3">
    <source>
        <dbReference type="ARBA" id="ARBA00030006"/>
    </source>
</evidence>
<name>A0AAD5TIR8_9FUNG</name>
<dbReference type="PANTHER" id="PTHR11851:SF49">
    <property type="entry name" value="MITOCHONDRIAL-PROCESSING PEPTIDASE SUBUNIT ALPHA"/>
    <property type="match status" value="1"/>
</dbReference>
<dbReference type="EMBL" id="JADGJQ010000034">
    <property type="protein sequence ID" value="KAJ3177311.1"/>
    <property type="molecule type" value="Genomic_DNA"/>
</dbReference>
<dbReference type="SUPFAM" id="SSF63411">
    <property type="entry name" value="LuxS/MPP-like metallohydrolase"/>
    <property type="match status" value="2"/>
</dbReference>
<evidence type="ECO:0000256" key="6">
    <source>
        <dbReference type="SAM" id="MobiDB-lite"/>
    </source>
</evidence>
<organism evidence="9 10">
    <name type="scientific">Geranomyces variabilis</name>
    <dbReference type="NCBI Taxonomy" id="109894"/>
    <lineage>
        <taxon>Eukaryota</taxon>
        <taxon>Fungi</taxon>
        <taxon>Fungi incertae sedis</taxon>
        <taxon>Chytridiomycota</taxon>
        <taxon>Chytridiomycota incertae sedis</taxon>
        <taxon>Chytridiomycetes</taxon>
        <taxon>Spizellomycetales</taxon>
        <taxon>Powellomycetaceae</taxon>
        <taxon>Geranomyces</taxon>
    </lineage>
</organism>
<evidence type="ECO:0000256" key="2">
    <source>
        <dbReference type="ARBA" id="ARBA00007261"/>
    </source>
</evidence>
<keyword evidence="10" id="KW-1185">Reference proteome</keyword>
<feature type="region of interest" description="Disordered" evidence="6">
    <location>
        <begin position="545"/>
        <end position="576"/>
    </location>
</feature>
<dbReference type="Proteomes" id="UP001212152">
    <property type="component" value="Unassembled WGS sequence"/>
</dbReference>
<dbReference type="Pfam" id="PF05193">
    <property type="entry name" value="Peptidase_M16_C"/>
    <property type="match status" value="1"/>
</dbReference>
<dbReference type="GO" id="GO:0006627">
    <property type="term" value="P:protein processing involved in protein targeting to mitochondrion"/>
    <property type="evidence" value="ECO:0007669"/>
    <property type="project" value="TreeGrafter"/>
</dbReference>
<dbReference type="GO" id="GO:0005739">
    <property type="term" value="C:mitochondrion"/>
    <property type="evidence" value="ECO:0007669"/>
    <property type="project" value="TreeGrafter"/>
</dbReference>
<protein>
    <recommendedName>
        <fullName evidence="3">Alpha-MPP</fullName>
    </recommendedName>
    <alternativeName>
        <fullName evidence="4">Inactive zinc metalloprotease alpha</fullName>
    </alternativeName>
</protein>
<evidence type="ECO:0000313" key="10">
    <source>
        <dbReference type="Proteomes" id="UP001212152"/>
    </source>
</evidence>
<dbReference type="Gene3D" id="3.30.830.10">
    <property type="entry name" value="Metalloenzyme, LuxS/M16 peptidase-like"/>
    <property type="match status" value="2"/>
</dbReference>
<dbReference type="Pfam" id="PF00675">
    <property type="entry name" value="Peptidase_M16"/>
    <property type="match status" value="1"/>
</dbReference>
<dbReference type="InterPro" id="IPR011765">
    <property type="entry name" value="Pept_M16_N"/>
</dbReference>
<evidence type="ECO:0000256" key="5">
    <source>
        <dbReference type="RuleBase" id="RU004447"/>
    </source>
</evidence>
<comment type="function">
    <text evidence="1">Substrate recognition and binding subunit of the essential mitochondrial processing protease (MPP), which cleaves the mitochondrial sequence off newly imported precursors proteins.</text>
</comment>
<dbReference type="AlphaFoldDB" id="A0AAD5TIR8"/>
<proteinExistence type="inferred from homology"/>
<dbReference type="InterPro" id="IPR001431">
    <property type="entry name" value="Pept_M16_Zn_BS"/>
</dbReference>
<comment type="caution">
    <text evidence="9">The sequence shown here is derived from an EMBL/GenBank/DDBJ whole genome shotgun (WGS) entry which is preliminary data.</text>
</comment>
<evidence type="ECO:0000256" key="1">
    <source>
        <dbReference type="ARBA" id="ARBA00002123"/>
    </source>
</evidence>
<gene>
    <name evidence="9" type="primary">MAS2</name>
    <name evidence="9" type="ORF">HDU87_004563</name>
</gene>
<dbReference type="GO" id="GO:0004222">
    <property type="term" value="F:metalloendopeptidase activity"/>
    <property type="evidence" value="ECO:0007669"/>
    <property type="project" value="InterPro"/>
</dbReference>
<accession>A0AAD5TIR8</accession>
<dbReference type="GO" id="GO:0046872">
    <property type="term" value="F:metal ion binding"/>
    <property type="evidence" value="ECO:0007669"/>
    <property type="project" value="InterPro"/>
</dbReference>
<evidence type="ECO:0000259" key="7">
    <source>
        <dbReference type="Pfam" id="PF00675"/>
    </source>
</evidence>
<dbReference type="InterPro" id="IPR007863">
    <property type="entry name" value="Peptidase_M16_C"/>
</dbReference>
<dbReference type="PANTHER" id="PTHR11851">
    <property type="entry name" value="METALLOPROTEASE"/>
    <property type="match status" value="1"/>
</dbReference>
<feature type="domain" description="Peptidase M16 N-terminal" evidence="7">
    <location>
        <begin position="82"/>
        <end position="232"/>
    </location>
</feature>
<dbReference type="PROSITE" id="PS00143">
    <property type="entry name" value="INSULINASE"/>
    <property type="match status" value="1"/>
</dbReference>
<dbReference type="InterPro" id="IPR011249">
    <property type="entry name" value="Metalloenz_LuxS/M16"/>
</dbReference>
<dbReference type="InterPro" id="IPR050361">
    <property type="entry name" value="MPP/UQCRC_Complex"/>
</dbReference>
<evidence type="ECO:0000313" key="9">
    <source>
        <dbReference type="EMBL" id="KAJ3177311.1"/>
    </source>
</evidence>
<evidence type="ECO:0000259" key="8">
    <source>
        <dbReference type="Pfam" id="PF05193"/>
    </source>
</evidence>
<evidence type="ECO:0000256" key="4">
    <source>
        <dbReference type="ARBA" id="ARBA00032315"/>
    </source>
</evidence>
<feature type="domain" description="Peptidase M16 C-terminal" evidence="8">
    <location>
        <begin position="239"/>
        <end position="439"/>
    </location>
</feature>
<reference evidence="9" key="1">
    <citation type="submission" date="2020-05" db="EMBL/GenBank/DDBJ databases">
        <title>Phylogenomic resolution of chytrid fungi.</title>
        <authorList>
            <person name="Stajich J.E."/>
            <person name="Amses K."/>
            <person name="Simmons R."/>
            <person name="Seto K."/>
            <person name="Myers J."/>
            <person name="Bonds A."/>
            <person name="Quandt C.A."/>
            <person name="Barry K."/>
            <person name="Liu P."/>
            <person name="Grigoriev I."/>
            <person name="Longcore J.E."/>
            <person name="James T.Y."/>
        </authorList>
    </citation>
    <scope>NUCLEOTIDE SEQUENCE</scope>
    <source>
        <strain evidence="9">JEL0379</strain>
    </source>
</reference>
<comment type="similarity">
    <text evidence="2 5">Belongs to the peptidase M16 family.</text>
</comment>